<dbReference type="InterPro" id="IPR036388">
    <property type="entry name" value="WH-like_DNA-bd_sf"/>
</dbReference>
<gene>
    <name evidence="2" type="primary">marR_1</name>
    <name evidence="2" type="ORF">Pa4123_15370</name>
</gene>
<protein>
    <submittedName>
        <fullName evidence="2">MarR family transcriptional regulator</fullName>
    </submittedName>
</protein>
<proteinExistence type="predicted"/>
<evidence type="ECO:0000313" key="3">
    <source>
        <dbReference type="Proteomes" id="UP001144280"/>
    </source>
</evidence>
<feature type="domain" description="HTH marR-type" evidence="1">
    <location>
        <begin position="9"/>
        <end position="140"/>
    </location>
</feature>
<organism evidence="2 3">
    <name type="scientific">Phytohabitans aurantiacus</name>
    <dbReference type="NCBI Taxonomy" id="3016789"/>
    <lineage>
        <taxon>Bacteria</taxon>
        <taxon>Bacillati</taxon>
        <taxon>Actinomycetota</taxon>
        <taxon>Actinomycetes</taxon>
        <taxon>Micromonosporales</taxon>
        <taxon>Micromonosporaceae</taxon>
    </lineage>
</organism>
<dbReference type="PANTHER" id="PTHR33164:SF43">
    <property type="entry name" value="HTH-TYPE TRANSCRIPTIONAL REPRESSOR YETL"/>
    <property type="match status" value="1"/>
</dbReference>
<dbReference type="InterPro" id="IPR000835">
    <property type="entry name" value="HTH_MarR-typ"/>
</dbReference>
<dbReference type="SUPFAM" id="SSF46785">
    <property type="entry name" value="Winged helix' DNA-binding domain"/>
    <property type="match status" value="1"/>
</dbReference>
<dbReference type="EMBL" id="BSDI01000007">
    <property type="protein sequence ID" value="GLH96263.1"/>
    <property type="molecule type" value="Genomic_DNA"/>
</dbReference>
<evidence type="ECO:0000259" key="1">
    <source>
        <dbReference type="PROSITE" id="PS50995"/>
    </source>
</evidence>
<comment type="caution">
    <text evidence="2">The sequence shown here is derived from an EMBL/GenBank/DDBJ whole genome shotgun (WGS) entry which is preliminary data.</text>
</comment>
<dbReference type="InterPro" id="IPR036390">
    <property type="entry name" value="WH_DNA-bd_sf"/>
</dbReference>
<evidence type="ECO:0000313" key="2">
    <source>
        <dbReference type="EMBL" id="GLH96263.1"/>
    </source>
</evidence>
<dbReference type="Gene3D" id="1.10.10.10">
    <property type="entry name" value="Winged helix-like DNA-binding domain superfamily/Winged helix DNA-binding domain"/>
    <property type="match status" value="1"/>
</dbReference>
<name>A0ABQ5QNL8_9ACTN</name>
<accession>A0ABQ5QNL8</accession>
<keyword evidence="3" id="KW-1185">Reference proteome</keyword>
<dbReference type="PROSITE" id="PS50995">
    <property type="entry name" value="HTH_MARR_2"/>
    <property type="match status" value="1"/>
</dbReference>
<dbReference type="Proteomes" id="UP001144280">
    <property type="component" value="Unassembled WGS sequence"/>
</dbReference>
<dbReference type="Pfam" id="PF12802">
    <property type="entry name" value="MarR_2"/>
    <property type="match status" value="1"/>
</dbReference>
<dbReference type="PANTHER" id="PTHR33164">
    <property type="entry name" value="TRANSCRIPTIONAL REGULATOR, MARR FAMILY"/>
    <property type="match status" value="1"/>
</dbReference>
<dbReference type="InterPro" id="IPR039422">
    <property type="entry name" value="MarR/SlyA-like"/>
</dbReference>
<dbReference type="PRINTS" id="PR00598">
    <property type="entry name" value="HTHMARR"/>
</dbReference>
<dbReference type="SMART" id="SM00347">
    <property type="entry name" value="HTH_MARR"/>
    <property type="match status" value="1"/>
</dbReference>
<sequence length="172" mass="18474">MPESRDDLQSDLGWALGAVLRAYAKAGGPLLAGVPGAHRGYQVLAAACGAEDTQLALANKLGVDRTVMTYLLDDLERAGLVERKPDPADRRARRIVVTDSGRTTLRELRGKLAHVETGVLSALAEPERAVFRDLLRTVATRVGLHDPQGDACAVVEQCTDPAPATKTRRRKA</sequence>
<reference evidence="2" key="1">
    <citation type="submission" date="2022-12" db="EMBL/GenBank/DDBJ databases">
        <title>New Phytohabitans aurantiacus sp. RD004123 nov., an actinomycete isolated from soil.</title>
        <authorList>
            <person name="Triningsih D.W."/>
            <person name="Harunari E."/>
            <person name="Igarashi Y."/>
        </authorList>
    </citation>
    <scope>NUCLEOTIDE SEQUENCE</scope>
    <source>
        <strain evidence="2">RD004123</strain>
    </source>
</reference>